<keyword evidence="2" id="KW-0732">Signal</keyword>
<feature type="signal peptide" evidence="2">
    <location>
        <begin position="1"/>
        <end position="25"/>
    </location>
</feature>
<feature type="coiled-coil region" evidence="1">
    <location>
        <begin position="86"/>
        <end position="123"/>
    </location>
</feature>
<dbReference type="Pfam" id="PF01732">
    <property type="entry name" value="Mycop_pep_DUF31"/>
    <property type="match status" value="1"/>
</dbReference>
<dbReference type="KEGG" id="mpul:BLA55_01650"/>
<keyword evidence="5" id="KW-1185">Reference proteome</keyword>
<reference evidence="5" key="1">
    <citation type="submission" date="2016-10" db="EMBL/GenBank/DDBJ databases">
        <authorList>
            <person name="Beylefeld A."/>
            <person name="Abolnik C."/>
        </authorList>
    </citation>
    <scope>NUCLEOTIDE SEQUENCE [LARGE SCALE GENOMIC DNA]</scope>
    <source>
        <strain evidence="5">B359_6</strain>
    </source>
</reference>
<name>A0A1L4FS07_9BACT</name>
<evidence type="ECO:0000256" key="1">
    <source>
        <dbReference type="SAM" id="Coils"/>
    </source>
</evidence>
<dbReference type="EMBL" id="CP017813">
    <property type="protein sequence ID" value="APJ38374.1"/>
    <property type="molecule type" value="Genomic_DNA"/>
</dbReference>
<protein>
    <recommendedName>
        <fullName evidence="3">DUF31 domain-containing protein</fullName>
    </recommendedName>
</protein>
<feature type="domain" description="DUF31" evidence="3">
    <location>
        <begin position="318"/>
        <end position="703"/>
    </location>
</feature>
<dbReference type="PROSITE" id="PS51257">
    <property type="entry name" value="PROKAR_LIPOPROTEIN"/>
    <property type="match status" value="1"/>
</dbReference>
<evidence type="ECO:0000313" key="5">
    <source>
        <dbReference type="Proteomes" id="UP000184322"/>
    </source>
</evidence>
<dbReference type="OrthoDB" id="395427at2"/>
<dbReference type="PRINTS" id="PR00840">
    <property type="entry name" value="Y06768FAMILY"/>
</dbReference>
<evidence type="ECO:0000256" key="2">
    <source>
        <dbReference type="SAM" id="SignalP"/>
    </source>
</evidence>
<sequence length="782" mass="90206">MNKNKLKKILLATTLIGTYSPLLVACQIKTIEPKKEINDRNPEPEVKQGSAKIIDEYKEDILNARYLIEQKYSLYNETIERQKAFLSAANSLKEAYEAEHQKFEKLQEQINEIKIKRESELEKLSKFNFFESEDGIQISGKLAIGLNVNINEYPKITDIELKNLIVKINQINSEYNKLKLDKVTTYSNYLNSKRDYENNQTQISQSENLLKQTNIEIGELEKSIVEKNRWIQKYSKEHKLSFKAIEIKLKKIKEIIDENGVKKAIYEQPEDKVEEDLKFDDNVVPSFPTGPIQIPKFDENAHKYPDFASEFTKMSPVDIYKEIYDRTFSIKYAFKETPNGGVIRDIYQGTAWILDYHKYQNSNKYKIFMASNMHVLGQMSNTLGTTLDKKLGYFDPTGSTVVDFDLGKTEQTPTNFGSIPNESYSKYINSRGGNTIYYNSKTLGLENPKMVFGAVDYIRDSTLYSPVKTREYKNQIIIGDQLEAPTYDRVEKEKKTKILENMSRMRYIPYFSDFGVFEFDVDLDSPRLNSKFKGWINKAIKALDNYINRNKNPNNKTPNRFVDDLPFLSADYLSAGKMRLKGKHLDYEAISLANAKDVYIGGYPKNSATRKTYWMQNNPTERDSTELTSYFKSPENKRAFALATLDYDSKLESGNPSPQLLWNKPYLNFYGVNYNIKFSSLYYGASGSVVYNEFGEIIGIYSGVRANNTYGNLLDSASFTSLIQRTQVKLAHGILQPYNLIDGSNKELYPKQTNSYRENLRIIYPDGFEDGTHKTALFPEGY</sequence>
<evidence type="ECO:0000259" key="3">
    <source>
        <dbReference type="Pfam" id="PF01732"/>
    </source>
</evidence>
<dbReference type="InterPro" id="IPR022382">
    <property type="entry name" value="Mycoplasma_peptidase_DUF31"/>
</dbReference>
<dbReference type="InterPro" id="IPR022381">
    <property type="entry name" value="Uncharacterised_MG067"/>
</dbReference>
<feature type="coiled-coil region" evidence="1">
    <location>
        <begin position="161"/>
        <end position="223"/>
    </location>
</feature>
<proteinExistence type="predicted"/>
<organism evidence="4 5">
    <name type="scientific">Mycoplasmopsis pullorum</name>
    <dbReference type="NCBI Taxonomy" id="48003"/>
    <lineage>
        <taxon>Bacteria</taxon>
        <taxon>Bacillati</taxon>
        <taxon>Mycoplasmatota</taxon>
        <taxon>Mycoplasmoidales</taxon>
        <taxon>Metamycoplasmataceae</taxon>
        <taxon>Mycoplasmopsis</taxon>
    </lineage>
</organism>
<feature type="chain" id="PRO_5013109185" description="DUF31 domain-containing protein" evidence="2">
    <location>
        <begin position="26"/>
        <end position="782"/>
    </location>
</feature>
<evidence type="ECO:0000313" key="4">
    <source>
        <dbReference type="EMBL" id="APJ38374.1"/>
    </source>
</evidence>
<keyword evidence="1" id="KW-0175">Coiled coil</keyword>
<dbReference type="STRING" id="48003.BLA55_01650"/>
<gene>
    <name evidence="4" type="ORF">BLA55_01650</name>
</gene>
<dbReference type="RefSeq" id="WP_073372377.1">
    <property type="nucleotide sequence ID" value="NZ_CP017813.1"/>
</dbReference>
<accession>A0A1L4FS07</accession>
<dbReference type="Proteomes" id="UP000184322">
    <property type="component" value="Chromosome"/>
</dbReference>
<dbReference type="NCBIfam" id="NF045841">
    <property type="entry name" value="Ig_SerProt_MIP"/>
    <property type="match status" value="1"/>
</dbReference>
<dbReference type="AlphaFoldDB" id="A0A1L4FS07"/>